<sequence length="147" mass="16492">MGAYSGDSQLAPCTSLVARKVWSALQRPARRRRSRWEIRRAGANCRPRDLVYFRIRFRPDILRTSQKDQPTDILTYLPPHWHGHDHLGGHNLPCRLAPPPCLSLPLNSIDAALYSGLIGVVAGVITGTRLKNHASGCWTHDETLHDV</sequence>
<dbReference type="AlphaFoldDB" id="A0A8S4QZ95"/>
<proteinExistence type="predicted"/>
<name>A0A8S4QZ95_9NEOP</name>
<evidence type="ECO:0000313" key="2">
    <source>
        <dbReference type="Proteomes" id="UP000838756"/>
    </source>
</evidence>
<accession>A0A8S4QZ95</accession>
<evidence type="ECO:0000313" key="1">
    <source>
        <dbReference type="EMBL" id="CAH2219833.1"/>
    </source>
</evidence>
<organism evidence="1 2">
    <name type="scientific">Pararge aegeria aegeria</name>
    <dbReference type="NCBI Taxonomy" id="348720"/>
    <lineage>
        <taxon>Eukaryota</taxon>
        <taxon>Metazoa</taxon>
        <taxon>Ecdysozoa</taxon>
        <taxon>Arthropoda</taxon>
        <taxon>Hexapoda</taxon>
        <taxon>Insecta</taxon>
        <taxon>Pterygota</taxon>
        <taxon>Neoptera</taxon>
        <taxon>Endopterygota</taxon>
        <taxon>Lepidoptera</taxon>
        <taxon>Glossata</taxon>
        <taxon>Ditrysia</taxon>
        <taxon>Papilionoidea</taxon>
        <taxon>Nymphalidae</taxon>
        <taxon>Satyrinae</taxon>
        <taxon>Satyrini</taxon>
        <taxon>Parargina</taxon>
        <taxon>Pararge</taxon>
    </lineage>
</organism>
<dbReference type="Proteomes" id="UP000838756">
    <property type="component" value="Unassembled WGS sequence"/>
</dbReference>
<reference evidence="1" key="1">
    <citation type="submission" date="2022-03" db="EMBL/GenBank/DDBJ databases">
        <authorList>
            <person name="Lindestad O."/>
        </authorList>
    </citation>
    <scope>NUCLEOTIDE SEQUENCE</scope>
</reference>
<dbReference type="EMBL" id="CAKXAJ010019979">
    <property type="protein sequence ID" value="CAH2219833.1"/>
    <property type="molecule type" value="Genomic_DNA"/>
</dbReference>
<keyword evidence="2" id="KW-1185">Reference proteome</keyword>
<comment type="caution">
    <text evidence="1">The sequence shown here is derived from an EMBL/GenBank/DDBJ whole genome shotgun (WGS) entry which is preliminary data.</text>
</comment>
<gene>
    <name evidence="1" type="primary">jg3824</name>
    <name evidence="1" type="ORF">PAEG_LOCUS6520</name>
</gene>
<protein>
    <submittedName>
        <fullName evidence="1">Jg3824 protein</fullName>
    </submittedName>
</protein>